<gene>
    <name evidence="1" type="ORF">MP11Mi_16740</name>
</gene>
<evidence type="ECO:0000313" key="1">
    <source>
        <dbReference type="EMBL" id="WOC12584.1"/>
    </source>
</evidence>
<proteinExistence type="predicted"/>
<protein>
    <submittedName>
        <fullName evidence="1">Uncharacterized protein</fullName>
    </submittedName>
</protein>
<dbReference type="AlphaFoldDB" id="A0AA97CUD6"/>
<reference evidence="1" key="1">
    <citation type="submission" date="2023-06" db="EMBL/GenBank/DDBJ databases">
        <title>Gordonia sp. nov. and Pseudochrobactrum sp. nov., two species isolated from the burying beetle Nicrophorus vespilloides.</title>
        <authorList>
            <person name="Poehlein A."/>
            <person name="Guzman J."/>
            <person name="Daniel R."/>
            <person name="Vilcinskas A."/>
        </authorList>
    </citation>
    <scope>NUCLEOTIDE SEQUENCE</scope>
    <source>
        <strain evidence="1">MP11Mi</strain>
    </source>
</reference>
<accession>A0AA97CUD6</accession>
<name>A0AA97CUD6_9ACTN</name>
<organism evidence="1">
    <name type="scientific">Gordonia sp. MP11Mi</name>
    <dbReference type="NCBI Taxonomy" id="3022769"/>
    <lineage>
        <taxon>Bacteria</taxon>
        <taxon>Bacillati</taxon>
        <taxon>Actinomycetota</taxon>
        <taxon>Actinomycetes</taxon>
        <taxon>Mycobacteriales</taxon>
        <taxon>Gordoniaceae</taxon>
        <taxon>Gordonia</taxon>
    </lineage>
</organism>
<dbReference type="EMBL" id="CP128986">
    <property type="protein sequence ID" value="WOC12584.1"/>
    <property type="molecule type" value="Genomic_DNA"/>
</dbReference>
<sequence length="66" mass="7244">MVTGGMVMRRRSSFKPGRMVVARYGTRQVSGVVTGMRAGRVAVNIEIPGADEEIHVLLREDELETA</sequence>